<evidence type="ECO:0000313" key="1">
    <source>
        <dbReference type="EMBL" id="KAF7267643.1"/>
    </source>
</evidence>
<gene>
    <name evidence="1" type="ORF">GWI33_019133</name>
</gene>
<dbReference type="GO" id="GO:0003676">
    <property type="term" value="F:nucleic acid binding"/>
    <property type="evidence" value="ECO:0007669"/>
    <property type="project" value="InterPro"/>
</dbReference>
<accession>A0A834M1M8</accession>
<evidence type="ECO:0008006" key="3">
    <source>
        <dbReference type="Google" id="ProtNLM"/>
    </source>
</evidence>
<dbReference type="InterPro" id="IPR036397">
    <property type="entry name" value="RNaseH_sf"/>
</dbReference>
<keyword evidence="2" id="KW-1185">Reference proteome</keyword>
<evidence type="ECO:0000313" key="2">
    <source>
        <dbReference type="Proteomes" id="UP000625711"/>
    </source>
</evidence>
<dbReference type="OrthoDB" id="10065579at2759"/>
<name>A0A834M1M8_RHYFE</name>
<dbReference type="EMBL" id="JAACXV010014401">
    <property type="protein sequence ID" value="KAF7267643.1"/>
    <property type="molecule type" value="Genomic_DNA"/>
</dbReference>
<proteinExistence type="predicted"/>
<dbReference type="PANTHER" id="PTHR46060:SF1">
    <property type="entry name" value="MARINER MOS1 TRANSPOSASE-LIKE PROTEIN"/>
    <property type="match status" value="1"/>
</dbReference>
<protein>
    <recommendedName>
        <fullName evidence="3">Histone-lysine N-methyltransferase SETMAR</fullName>
    </recommendedName>
</protein>
<organism evidence="1 2">
    <name type="scientific">Rhynchophorus ferrugineus</name>
    <name type="common">Red palm weevil</name>
    <name type="synonym">Curculio ferrugineus</name>
    <dbReference type="NCBI Taxonomy" id="354439"/>
    <lineage>
        <taxon>Eukaryota</taxon>
        <taxon>Metazoa</taxon>
        <taxon>Ecdysozoa</taxon>
        <taxon>Arthropoda</taxon>
        <taxon>Hexapoda</taxon>
        <taxon>Insecta</taxon>
        <taxon>Pterygota</taxon>
        <taxon>Neoptera</taxon>
        <taxon>Endopterygota</taxon>
        <taxon>Coleoptera</taxon>
        <taxon>Polyphaga</taxon>
        <taxon>Cucujiformia</taxon>
        <taxon>Curculionidae</taxon>
        <taxon>Dryophthorinae</taxon>
        <taxon>Rhynchophorus</taxon>
    </lineage>
</organism>
<dbReference type="Proteomes" id="UP000625711">
    <property type="component" value="Unassembled WGS sequence"/>
</dbReference>
<comment type="caution">
    <text evidence="1">The sequence shown here is derived from an EMBL/GenBank/DDBJ whole genome shotgun (WGS) entry which is preliminary data.</text>
</comment>
<dbReference type="AlphaFoldDB" id="A0A834M1M8"/>
<dbReference type="PANTHER" id="PTHR46060">
    <property type="entry name" value="MARINER MOS1 TRANSPOSASE-LIKE PROTEIN"/>
    <property type="match status" value="1"/>
</dbReference>
<reference evidence="1" key="1">
    <citation type="submission" date="2020-08" db="EMBL/GenBank/DDBJ databases">
        <title>Genome sequencing and assembly of the red palm weevil Rhynchophorus ferrugineus.</title>
        <authorList>
            <person name="Dias G.B."/>
            <person name="Bergman C.M."/>
            <person name="Manee M."/>
        </authorList>
    </citation>
    <scope>NUCLEOTIDE SEQUENCE</scope>
    <source>
        <strain evidence="1">AA-2017</strain>
        <tissue evidence="1">Whole larva</tissue>
    </source>
</reference>
<sequence>MAKIHDLGFELLLHPSIHSPDLPPSDYFLFSDLKRILAGKTFSSNEEVIAETEAYFEAKHKSYCKKGIEKLEGRYNGCIILEGNYVELKKLILPKNVFYYGSPRTFQLTCYSEKCNLLI</sequence>
<dbReference type="InterPro" id="IPR052709">
    <property type="entry name" value="Transposase-MT_Hybrid"/>
</dbReference>
<dbReference type="Gene3D" id="3.30.420.10">
    <property type="entry name" value="Ribonuclease H-like superfamily/Ribonuclease H"/>
    <property type="match status" value="1"/>
</dbReference>